<comment type="caution">
    <text evidence="1">The sequence shown here is derived from an EMBL/GenBank/DDBJ whole genome shotgun (WGS) entry which is preliminary data.</text>
</comment>
<name>A0AAJ1EJB6_9BACT</name>
<dbReference type="EMBL" id="JAIOIU010000082">
    <property type="protein sequence ID" value="MBZ0159841.1"/>
    <property type="molecule type" value="Genomic_DNA"/>
</dbReference>
<sequence length="64" mass="7379">MANLTLAIPADFKAEMKKCAEINWSEVARQAIAEAQRRVRQYISAGTALVDRLLYERRQEAQRE</sequence>
<dbReference type="Proteomes" id="UP001197609">
    <property type="component" value="Unassembled WGS sequence"/>
</dbReference>
<evidence type="ECO:0000313" key="1">
    <source>
        <dbReference type="EMBL" id="MBZ0159841.1"/>
    </source>
</evidence>
<proteinExistence type="predicted"/>
<protein>
    <submittedName>
        <fullName evidence="1">Uncharacterized protein</fullName>
    </submittedName>
</protein>
<evidence type="ECO:0000313" key="2">
    <source>
        <dbReference type="Proteomes" id="UP001197609"/>
    </source>
</evidence>
<organism evidence="1 2">
    <name type="scientific">Candidatus Methylomirabilis tolerans</name>
    <dbReference type="NCBI Taxonomy" id="3123416"/>
    <lineage>
        <taxon>Bacteria</taxon>
        <taxon>Candidatus Methylomirabilota</taxon>
        <taxon>Candidatus Methylomirabilia</taxon>
        <taxon>Candidatus Methylomirabilales</taxon>
        <taxon>Candidatus Methylomirabilaceae</taxon>
        <taxon>Candidatus Methylomirabilis</taxon>
    </lineage>
</organism>
<dbReference type="AlphaFoldDB" id="A0AAJ1EJB6"/>
<reference evidence="1 2" key="1">
    <citation type="journal article" date="2021" name="bioRxiv">
        <title>Unraveling nitrogen, sulfur and carbon metabolic pathways and microbial community transcriptional responses to substrate deprivation and toxicity stresses in a bioreactor mimicking anoxic brackish coastal sediment conditions.</title>
        <authorList>
            <person name="Martins P.D."/>
            <person name="Echeveste M.J."/>
            <person name="Arshad A."/>
            <person name="Kurth J."/>
            <person name="Ouboter H."/>
            <person name="Jetten M.S.M."/>
            <person name="Welte C.U."/>
        </authorList>
    </citation>
    <scope>NUCLEOTIDE SEQUENCE [LARGE SCALE GENOMIC DNA]</scope>
    <source>
        <strain evidence="1">MAG_38</strain>
    </source>
</reference>
<gene>
    <name evidence="1" type="ORF">K8G79_06885</name>
</gene>
<accession>A0AAJ1EJB6</accession>